<dbReference type="GO" id="GO:0008234">
    <property type="term" value="F:cysteine-type peptidase activity"/>
    <property type="evidence" value="ECO:0007669"/>
    <property type="project" value="UniProtKB-KW"/>
</dbReference>
<dbReference type="KEGG" id="spal:FM071_01450"/>
<proteinExistence type="inferred from homology"/>
<dbReference type="GO" id="GO:0006508">
    <property type="term" value="P:proteolysis"/>
    <property type="evidence" value="ECO:0007669"/>
    <property type="project" value="UniProtKB-KW"/>
</dbReference>
<dbReference type="AlphaFoldDB" id="A0A7M1B5P5"/>
<reference evidence="8 9" key="1">
    <citation type="submission" date="2019-07" db="EMBL/GenBank/DDBJ databases">
        <title>Sulfurimonas paralvinellae sp. nov., a novel mesophilic, hydrogen- and sulfur-oxidizing chemolithoautotroph within the Epsilonproteo- bacteria isolated from a deep-sea hydrothermal vent polychaete nest, reclassification of Thiomicrospira denitrificans as Sulfurimonas denitrificans comb. nov. and emended description of the genus Sulfurimonas.</title>
        <authorList>
            <person name="Wang S."/>
            <person name="Jiang L."/>
            <person name="Shao Z."/>
        </authorList>
    </citation>
    <scope>NUCLEOTIDE SEQUENCE [LARGE SCALE GENOMIC DNA]</scope>
    <source>
        <strain evidence="8 9">GO25</strain>
    </source>
</reference>
<dbReference type="PANTHER" id="PTHR47360">
    <property type="entry name" value="MUREIN DD-ENDOPEPTIDASE MEPS/MUREIN LD-CARBOXYPEPTIDASE"/>
    <property type="match status" value="1"/>
</dbReference>
<evidence type="ECO:0000256" key="5">
    <source>
        <dbReference type="ARBA" id="ARBA00022807"/>
    </source>
</evidence>
<name>A0A7M1B5P5_9BACT</name>
<evidence type="ECO:0000256" key="4">
    <source>
        <dbReference type="ARBA" id="ARBA00022801"/>
    </source>
</evidence>
<evidence type="ECO:0000313" key="8">
    <source>
        <dbReference type="EMBL" id="QOP45031.1"/>
    </source>
</evidence>
<keyword evidence="2" id="KW-0645">Protease</keyword>
<keyword evidence="3 6" id="KW-0732">Signal</keyword>
<dbReference type="PROSITE" id="PS51935">
    <property type="entry name" value="NLPC_P60"/>
    <property type="match status" value="1"/>
</dbReference>
<keyword evidence="5" id="KW-0788">Thiol protease</keyword>
<comment type="similarity">
    <text evidence="1">Belongs to the peptidase C40 family.</text>
</comment>
<accession>A0A7M1B5P5</accession>
<sequence length="165" mass="19393">MRTLLFWLTLVFIVTACSTAPKSYKPLPLQHKTKVKYKLHKQNFVTRQLYKEYKKYAGVQYCYGGNDANGFDCSALVQRIYKEAFNINLPRTTKQQLKRGKKVSKNSLKEGDLLFFQTSYHVLHSGIYLERGDFIHASSKHGVMLSNIHNPYWRAKYYQARRLLF</sequence>
<feature type="domain" description="NlpC/P60" evidence="7">
    <location>
        <begin position="43"/>
        <end position="164"/>
    </location>
</feature>
<keyword evidence="4" id="KW-0378">Hydrolase</keyword>
<evidence type="ECO:0000256" key="1">
    <source>
        <dbReference type="ARBA" id="ARBA00007074"/>
    </source>
</evidence>
<dbReference type="InterPro" id="IPR000064">
    <property type="entry name" value="NLP_P60_dom"/>
</dbReference>
<dbReference type="InterPro" id="IPR052062">
    <property type="entry name" value="Murein_DD/LD_carboxypeptidase"/>
</dbReference>
<dbReference type="Proteomes" id="UP000593580">
    <property type="component" value="Chromosome"/>
</dbReference>
<dbReference type="InterPro" id="IPR038765">
    <property type="entry name" value="Papain-like_cys_pep_sf"/>
</dbReference>
<protein>
    <recommendedName>
        <fullName evidence="7">NlpC/P60 domain-containing protein</fullName>
    </recommendedName>
</protein>
<dbReference type="SUPFAM" id="SSF54001">
    <property type="entry name" value="Cysteine proteinases"/>
    <property type="match status" value="1"/>
</dbReference>
<evidence type="ECO:0000256" key="2">
    <source>
        <dbReference type="ARBA" id="ARBA00022670"/>
    </source>
</evidence>
<dbReference type="Gene3D" id="3.90.1720.10">
    <property type="entry name" value="endopeptidase domain like (from Nostoc punctiforme)"/>
    <property type="match status" value="1"/>
</dbReference>
<dbReference type="Pfam" id="PF00877">
    <property type="entry name" value="NLPC_P60"/>
    <property type="match status" value="1"/>
</dbReference>
<feature type="chain" id="PRO_5032692949" description="NlpC/P60 domain-containing protein" evidence="6">
    <location>
        <begin position="17"/>
        <end position="165"/>
    </location>
</feature>
<dbReference type="RefSeq" id="WP_193111278.1">
    <property type="nucleotide sequence ID" value="NZ_CP041406.1"/>
</dbReference>
<organism evidence="8 9">
    <name type="scientific">Sulfurimonas paralvinellae</name>
    <dbReference type="NCBI Taxonomy" id="317658"/>
    <lineage>
        <taxon>Bacteria</taxon>
        <taxon>Pseudomonadati</taxon>
        <taxon>Campylobacterota</taxon>
        <taxon>Epsilonproteobacteria</taxon>
        <taxon>Campylobacterales</taxon>
        <taxon>Sulfurimonadaceae</taxon>
        <taxon>Sulfurimonas</taxon>
    </lineage>
</organism>
<dbReference type="PANTHER" id="PTHR47360:SF1">
    <property type="entry name" value="ENDOPEPTIDASE NLPC-RELATED"/>
    <property type="match status" value="1"/>
</dbReference>
<feature type="signal peptide" evidence="6">
    <location>
        <begin position="1"/>
        <end position="16"/>
    </location>
</feature>
<evidence type="ECO:0000259" key="7">
    <source>
        <dbReference type="PROSITE" id="PS51935"/>
    </source>
</evidence>
<evidence type="ECO:0000256" key="3">
    <source>
        <dbReference type="ARBA" id="ARBA00022729"/>
    </source>
</evidence>
<evidence type="ECO:0000256" key="6">
    <source>
        <dbReference type="SAM" id="SignalP"/>
    </source>
</evidence>
<gene>
    <name evidence="8" type="ORF">FM071_01450</name>
</gene>
<evidence type="ECO:0000313" key="9">
    <source>
        <dbReference type="Proteomes" id="UP000593580"/>
    </source>
</evidence>
<dbReference type="EMBL" id="CP041406">
    <property type="protein sequence ID" value="QOP45031.1"/>
    <property type="molecule type" value="Genomic_DNA"/>
</dbReference>
<dbReference type="PROSITE" id="PS51257">
    <property type="entry name" value="PROKAR_LIPOPROTEIN"/>
    <property type="match status" value="1"/>
</dbReference>
<keyword evidence="9" id="KW-1185">Reference proteome</keyword>